<dbReference type="GO" id="GO:0045151">
    <property type="term" value="P:acetoin biosynthetic process"/>
    <property type="evidence" value="ECO:0007669"/>
    <property type="project" value="UniProtKB-KW"/>
</dbReference>
<evidence type="ECO:0000256" key="2">
    <source>
        <dbReference type="ARBA" id="ARBA00005170"/>
    </source>
</evidence>
<dbReference type="SUPFAM" id="SSF117856">
    <property type="entry name" value="AF0104/ALDC/Ptd012-like"/>
    <property type="match status" value="1"/>
</dbReference>
<comment type="catalytic activity">
    <reaction evidence="1">
        <text>(2S)-2-acetolactate + H(+) = (R)-acetoin + CO2</text>
        <dbReference type="Rhea" id="RHEA:21580"/>
        <dbReference type="ChEBI" id="CHEBI:15378"/>
        <dbReference type="ChEBI" id="CHEBI:15686"/>
        <dbReference type="ChEBI" id="CHEBI:16526"/>
        <dbReference type="ChEBI" id="CHEBI:58476"/>
        <dbReference type="EC" id="4.1.1.5"/>
    </reaction>
</comment>
<reference evidence="9" key="1">
    <citation type="submission" date="2023-02" db="EMBL/GenBank/DDBJ databases">
        <authorList>
            <person name="Palmer J.M."/>
        </authorList>
    </citation>
    <scope>NUCLEOTIDE SEQUENCE</scope>
    <source>
        <strain evidence="9">FW57</strain>
    </source>
</reference>
<organism evidence="9 10">
    <name type="scientific">Staphylotrichum longicolle</name>
    <dbReference type="NCBI Taxonomy" id="669026"/>
    <lineage>
        <taxon>Eukaryota</taxon>
        <taxon>Fungi</taxon>
        <taxon>Dikarya</taxon>
        <taxon>Ascomycota</taxon>
        <taxon>Pezizomycotina</taxon>
        <taxon>Sordariomycetes</taxon>
        <taxon>Sordariomycetidae</taxon>
        <taxon>Sordariales</taxon>
        <taxon>Chaetomiaceae</taxon>
        <taxon>Staphylotrichum</taxon>
    </lineage>
</organism>
<evidence type="ECO:0000256" key="3">
    <source>
        <dbReference type="ARBA" id="ARBA00007106"/>
    </source>
</evidence>
<comment type="similarity">
    <text evidence="3">Belongs to the alpha-acetolactate decarboxylase family.</text>
</comment>
<dbReference type="EC" id="4.1.1.5" evidence="4"/>
<comment type="caution">
    <text evidence="9">The sequence shown here is derived from an EMBL/GenBank/DDBJ whole genome shotgun (WGS) entry which is preliminary data.</text>
</comment>
<keyword evidence="7" id="KW-0005">Acetoin biosynthesis</keyword>
<protein>
    <recommendedName>
        <fullName evidence="5">Alpha-acetolactate decarboxylase</fullName>
        <ecNumber evidence="4">4.1.1.5</ecNumber>
    </recommendedName>
</protein>
<sequence length="237" mass="26044">MASNEVFQYSIISALMDGVASHGTPIARVLKHGDHGLGTFHNMEGEMIVLDGEVYQMKADGSTIHIKPDETVTPFATVTFFRPTVTTRGTVTGKAGLKDLLTGLFPKARNHFLIVRMDGVFKTIKVRTAGGQCRPRESMVDVCSRQTTHTFEEVKGTIVGFRCPEYVMGVNVAGDHFHFISEDRQRGGHILSFETAGDVDIAAAQMVKFHMELPTEDDEFNEAELKLQAQGIKAVEG</sequence>
<dbReference type="PANTHER" id="PTHR35524:SF1">
    <property type="entry name" value="ALPHA-ACETOLACTATE DECARBOXYLASE"/>
    <property type="match status" value="1"/>
</dbReference>
<dbReference type="NCBIfam" id="TIGR01252">
    <property type="entry name" value="acetolac_decarb"/>
    <property type="match status" value="1"/>
</dbReference>
<proteinExistence type="inferred from homology"/>
<evidence type="ECO:0000256" key="4">
    <source>
        <dbReference type="ARBA" id="ARBA00013204"/>
    </source>
</evidence>
<evidence type="ECO:0000256" key="8">
    <source>
        <dbReference type="ARBA" id="ARBA00023239"/>
    </source>
</evidence>
<name>A0AAD4I3F0_9PEZI</name>
<accession>A0AAD4I3F0</accession>
<dbReference type="EMBL" id="JAHCVI010000001">
    <property type="protein sequence ID" value="KAG7294137.1"/>
    <property type="molecule type" value="Genomic_DNA"/>
</dbReference>
<dbReference type="AlphaFoldDB" id="A0AAD4I3F0"/>
<gene>
    <name evidence="9" type="ORF">NEMBOFW57_004202</name>
</gene>
<dbReference type="PIRSF" id="PIRSF001332">
    <property type="entry name" value="Acetolac_decarb"/>
    <property type="match status" value="1"/>
</dbReference>
<comment type="pathway">
    <text evidence="2">Polyol metabolism; (R,R)-butane-2,3-diol biosynthesis; (R,R)-butane-2,3-diol from pyruvate: step 2/3.</text>
</comment>
<evidence type="ECO:0000313" key="10">
    <source>
        <dbReference type="Proteomes" id="UP001197093"/>
    </source>
</evidence>
<dbReference type="InterPro" id="IPR005128">
    <property type="entry name" value="Acetolactate_a_deCO2ase"/>
</dbReference>
<dbReference type="Pfam" id="PF03306">
    <property type="entry name" value="AAL_decarboxy"/>
    <property type="match status" value="1"/>
</dbReference>
<evidence type="ECO:0000256" key="6">
    <source>
        <dbReference type="ARBA" id="ARBA00022793"/>
    </source>
</evidence>
<evidence type="ECO:0000256" key="1">
    <source>
        <dbReference type="ARBA" id="ARBA00001784"/>
    </source>
</evidence>
<dbReference type="Gene3D" id="3.30.1330.80">
    <property type="entry name" value="Hypothetical protein, similar to alpha- acetolactate decarboxylase, domain 2"/>
    <property type="match status" value="2"/>
</dbReference>
<keyword evidence="8" id="KW-0456">Lyase</keyword>
<dbReference type="CDD" id="cd17299">
    <property type="entry name" value="acetolactate_decarboxylase"/>
    <property type="match status" value="1"/>
</dbReference>
<evidence type="ECO:0000313" key="9">
    <source>
        <dbReference type="EMBL" id="KAG7294137.1"/>
    </source>
</evidence>
<dbReference type="PANTHER" id="PTHR35524">
    <property type="entry name" value="ALPHA-ACETOLACTATE DECARBOXYLASE"/>
    <property type="match status" value="1"/>
</dbReference>
<keyword evidence="6" id="KW-0210">Decarboxylase</keyword>
<evidence type="ECO:0000256" key="7">
    <source>
        <dbReference type="ARBA" id="ARBA00023061"/>
    </source>
</evidence>
<keyword evidence="10" id="KW-1185">Reference proteome</keyword>
<dbReference type="GO" id="GO:0047605">
    <property type="term" value="F:acetolactate decarboxylase activity"/>
    <property type="evidence" value="ECO:0007669"/>
    <property type="project" value="UniProtKB-EC"/>
</dbReference>
<evidence type="ECO:0000256" key="5">
    <source>
        <dbReference type="ARBA" id="ARBA00020164"/>
    </source>
</evidence>
<dbReference type="Proteomes" id="UP001197093">
    <property type="component" value="Unassembled WGS sequence"/>
</dbReference>